<proteinExistence type="predicted"/>
<reference evidence="1" key="1">
    <citation type="journal article" date="2021" name="Proc. Natl. Acad. Sci. U.S.A.">
        <title>A Catalog of Tens of Thousands of Viruses from Human Metagenomes Reveals Hidden Associations with Chronic Diseases.</title>
        <authorList>
            <person name="Tisza M.J."/>
            <person name="Buck C.B."/>
        </authorList>
    </citation>
    <scope>NUCLEOTIDE SEQUENCE</scope>
    <source>
        <strain evidence="1">CtHip2</strain>
    </source>
</reference>
<sequence length="188" mass="22610">MIDSKLLKPRSGTNKCKLFIKGDWNDADYITEDTSLTIDQLKELLPYFSILLDLFKFDNNYRRKTRDYRIDIRDEFNSALAFYLGYNKNFYPQLLELKKNKEILSDRLIDLDEDNFEDVYYTVLLNIKDFSYDEFLPYYEGWGIHNIVDMYIDYKGNKYDVLPGKSLEAFAELMDMEYDNFSWSHEDE</sequence>
<name>A0A8S5RVC1_9CAUD</name>
<protein>
    <submittedName>
        <fullName evidence="1">Uncharacterized protein</fullName>
    </submittedName>
</protein>
<organism evidence="1">
    <name type="scientific">Siphoviridae sp. ctHip2</name>
    <dbReference type="NCBI Taxonomy" id="2827830"/>
    <lineage>
        <taxon>Viruses</taxon>
        <taxon>Duplodnaviria</taxon>
        <taxon>Heunggongvirae</taxon>
        <taxon>Uroviricota</taxon>
        <taxon>Caudoviricetes</taxon>
    </lineage>
</organism>
<accession>A0A8S5RVC1</accession>
<dbReference type="EMBL" id="BK032497">
    <property type="protein sequence ID" value="DAF42708.1"/>
    <property type="molecule type" value="Genomic_DNA"/>
</dbReference>
<evidence type="ECO:0000313" key="1">
    <source>
        <dbReference type="EMBL" id="DAF42708.1"/>
    </source>
</evidence>